<dbReference type="Proteomes" id="UP000281553">
    <property type="component" value="Unassembled WGS sequence"/>
</dbReference>
<organism evidence="1 2">
    <name type="scientific">Dibothriocephalus latus</name>
    <name type="common">Fish tapeworm</name>
    <name type="synonym">Diphyllobothrium latum</name>
    <dbReference type="NCBI Taxonomy" id="60516"/>
    <lineage>
        <taxon>Eukaryota</taxon>
        <taxon>Metazoa</taxon>
        <taxon>Spiralia</taxon>
        <taxon>Lophotrochozoa</taxon>
        <taxon>Platyhelminthes</taxon>
        <taxon>Cestoda</taxon>
        <taxon>Eucestoda</taxon>
        <taxon>Diphyllobothriidea</taxon>
        <taxon>Diphyllobothriidae</taxon>
        <taxon>Dibothriocephalus</taxon>
    </lineage>
</organism>
<reference evidence="1 2" key="1">
    <citation type="submission" date="2018-11" db="EMBL/GenBank/DDBJ databases">
        <authorList>
            <consortium name="Pathogen Informatics"/>
        </authorList>
    </citation>
    <scope>NUCLEOTIDE SEQUENCE [LARGE SCALE GENOMIC DNA]</scope>
</reference>
<keyword evidence="2" id="KW-1185">Reference proteome</keyword>
<accession>A0A3P6T5J3</accession>
<evidence type="ECO:0000313" key="1">
    <source>
        <dbReference type="EMBL" id="VDK75915.1"/>
    </source>
</evidence>
<evidence type="ECO:0000313" key="2">
    <source>
        <dbReference type="Proteomes" id="UP000281553"/>
    </source>
</evidence>
<proteinExistence type="predicted"/>
<dbReference type="EMBL" id="UYRU01042502">
    <property type="protein sequence ID" value="VDK75915.1"/>
    <property type="molecule type" value="Genomic_DNA"/>
</dbReference>
<gene>
    <name evidence="1" type="ORF">DILT_LOCUS2707</name>
</gene>
<protein>
    <submittedName>
        <fullName evidence="1">Uncharacterized protein</fullName>
    </submittedName>
</protein>
<dbReference type="AlphaFoldDB" id="A0A3P6T5J3"/>
<sequence length="135" mass="14764">MHQDASLLRVKFDLESEQIHGKNVYESGLEEATAIFRKPDALLCLARQLAKSKPVSATYHPPEGCSDLENAVGLIDRLYGKNGTAFVRLLIMEFSSAAISLIPEVAASAGFLQRLVSRIKGVLQDFLCVPVYVEG</sequence>
<name>A0A3P6T5J3_DIBLA</name>